<dbReference type="EMBL" id="LRPC01000006">
    <property type="protein sequence ID" value="KYG76431.1"/>
    <property type="molecule type" value="Genomic_DNA"/>
</dbReference>
<dbReference type="Proteomes" id="UP000075606">
    <property type="component" value="Unassembled WGS sequence"/>
</dbReference>
<evidence type="ECO:0000313" key="1">
    <source>
        <dbReference type="EMBL" id="KYG76431.1"/>
    </source>
</evidence>
<organism evidence="1 2">
    <name type="scientific">Roseivirga spongicola</name>
    <dbReference type="NCBI Taxonomy" id="333140"/>
    <lineage>
        <taxon>Bacteria</taxon>
        <taxon>Pseudomonadati</taxon>
        <taxon>Bacteroidota</taxon>
        <taxon>Cytophagia</taxon>
        <taxon>Cytophagales</taxon>
        <taxon>Roseivirgaceae</taxon>
        <taxon>Roseivirga</taxon>
    </lineage>
</organism>
<keyword evidence="2" id="KW-1185">Reference proteome</keyword>
<accession>A0A150XCK3</accession>
<comment type="caution">
    <text evidence="1">The sequence shown here is derived from an EMBL/GenBank/DDBJ whole genome shotgun (WGS) entry which is preliminary data.</text>
</comment>
<sequence length="84" mass="10330">MNRSQRRKETKLAQKEYKHVGYLEDWFINCLFSEKVTLDYRTLHHAFALDWRNAAIRYNKDIRKSYEPQIDENYLETAYKPLEK</sequence>
<dbReference type="AlphaFoldDB" id="A0A150XCK3"/>
<proteinExistence type="predicted"/>
<reference evidence="1 2" key="1">
    <citation type="submission" date="2016-01" db="EMBL/GenBank/DDBJ databases">
        <title>Genome sequencing of Roseivirga spongicola UST030701-084.</title>
        <authorList>
            <person name="Selvaratnam C."/>
            <person name="Thevarajoo S."/>
            <person name="Goh K.M."/>
            <person name="Ee R."/>
            <person name="Chan K.-G."/>
            <person name="Chong C.S."/>
        </authorList>
    </citation>
    <scope>NUCLEOTIDE SEQUENCE [LARGE SCALE GENOMIC DNA]</scope>
    <source>
        <strain evidence="1 2">UST030701-084</strain>
    </source>
</reference>
<dbReference type="STRING" id="333140.AWW68_19495"/>
<gene>
    <name evidence="1" type="ORF">AWW68_19495</name>
</gene>
<evidence type="ECO:0000313" key="2">
    <source>
        <dbReference type="Proteomes" id="UP000075606"/>
    </source>
</evidence>
<protein>
    <submittedName>
        <fullName evidence="1">Uncharacterized protein</fullName>
    </submittedName>
</protein>
<name>A0A150XCK3_9BACT</name>
<dbReference type="RefSeq" id="WP_068218944.1">
    <property type="nucleotide sequence ID" value="NZ_LRPC01000006.1"/>
</dbReference>